<organism evidence="1 2">
    <name type="scientific">Clostridium botulinum</name>
    <dbReference type="NCBI Taxonomy" id="1491"/>
    <lineage>
        <taxon>Bacteria</taxon>
        <taxon>Bacillati</taxon>
        <taxon>Bacillota</taxon>
        <taxon>Clostridia</taxon>
        <taxon>Eubacteriales</taxon>
        <taxon>Clostridiaceae</taxon>
        <taxon>Clostridium</taxon>
    </lineage>
</organism>
<proteinExistence type="predicted"/>
<dbReference type="Proteomes" id="UP000480039">
    <property type="component" value="Unassembled WGS sequence"/>
</dbReference>
<protein>
    <submittedName>
        <fullName evidence="1">Helix-turn-helix transcriptional regulator</fullName>
    </submittedName>
</protein>
<name>A0A846J896_CLOBO</name>
<dbReference type="AlphaFoldDB" id="A0A846J896"/>
<dbReference type="EMBL" id="SWQE01000012">
    <property type="protein sequence ID" value="NFJ10326.1"/>
    <property type="molecule type" value="Genomic_DNA"/>
</dbReference>
<sequence>MYTSRKSPKRLDFSLRYEAADMKLIVKESRLSVGTLYNYYSKK</sequence>
<evidence type="ECO:0000313" key="1">
    <source>
        <dbReference type="EMBL" id="NFJ10326.1"/>
    </source>
</evidence>
<accession>A0A846J896</accession>
<reference evidence="1 2" key="1">
    <citation type="submission" date="2019-04" db="EMBL/GenBank/DDBJ databases">
        <title>Genome sequencing of Clostridium botulinum Groups I-IV and Clostridium butyricum.</title>
        <authorList>
            <person name="Brunt J."/>
            <person name="Van Vliet A.H.M."/>
            <person name="Stringer S.C."/>
            <person name="Carter A.T."/>
            <person name="Peck M.W."/>
        </authorList>
    </citation>
    <scope>NUCLEOTIDE SEQUENCE [LARGE SCALE GENOMIC DNA]</scope>
    <source>
        <strain evidence="1 2">Colworth BL30</strain>
    </source>
</reference>
<comment type="caution">
    <text evidence="1">The sequence shown here is derived from an EMBL/GenBank/DDBJ whole genome shotgun (WGS) entry which is preliminary data.</text>
</comment>
<gene>
    <name evidence="1" type="ORF">FC871_18010</name>
</gene>
<dbReference type="Gene3D" id="1.10.10.60">
    <property type="entry name" value="Homeodomain-like"/>
    <property type="match status" value="1"/>
</dbReference>
<evidence type="ECO:0000313" key="2">
    <source>
        <dbReference type="Proteomes" id="UP000480039"/>
    </source>
</evidence>